<evidence type="ECO:0000313" key="1">
    <source>
        <dbReference type="EMBL" id="KAI8545378.1"/>
    </source>
</evidence>
<keyword evidence="2" id="KW-1185">Reference proteome</keyword>
<protein>
    <submittedName>
        <fullName evidence="1">Uncharacterized protein</fullName>
    </submittedName>
</protein>
<reference evidence="1" key="1">
    <citation type="submission" date="2022-02" db="EMBL/GenBank/DDBJ databases">
        <title>Plant Genome Project.</title>
        <authorList>
            <person name="Zhang R.-G."/>
        </authorList>
    </citation>
    <scope>NUCLEOTIDE SEQUENCE</scope>
    <source>
        <strain evidence="1">AT1</strain>
    </source>
</reference>
<name>A0ACC0MYL5_RHOML</name>
<proteinExistence type="predicted"/>
<dbReference type="Proteomes" id="UP001062846">
    <property type="component" value="Chromosome 7"/>
</dbReference>
<dbReference type="EMBL" id="CM046394">
    <property type="protein sequence ID" value="KAI8545378.1"/>
    <property type="molecule type" value="Genomic_DNA"/>
</dbReference>
<accession>A0ACC0MYL5</accession>
<comment type="caution">
    <text evidence="1">The sequence shown here is derived from an EMBL/GenBank/DDBJ whole genome shotgun (WGS) entry which is preliminary data.</text>
</comment>
<sequence>MQKFEKRKTKRKQATGTPDFVIEGLDCTWKICHYWLSVMSSTNYHSLKLLLATRPTRSRLNNPLIIIPRVEPLNSDNFGLEPDQLSESEFPREILHELEHLLVSGEIPRIPINPIGKRVVRETHEVSGQVGSERGVEAAVDDLPFWVEAQWIGLDTRIVDPCSTGLV</sequence>
<gene>
    <name evidence="1" type="ORF">RHMOL_Rhmol07G0035200</name>
</gene>
<organism evidence="1 2">
    <name type="scientific">Rhododendron molle</name>
    <name type="common">Chinese azalea</name>
    <name type="synonym">Azalea mollis</name>
    <dbReference type="NCBI Taxonomy" id="49168"/>
    <lineage>
        <taxon>Eukaryota</taxon>
        <taxon>Viridiplantae</taxon>
        <taxon>Streptophyta</taxon>
        <taxon>Embryophyta</taxon>
        <taxon>Tracheophyta</taxon>
        <taxon>Spermatophyta</taxon>
        <taxon>Magnoliopsida</taxon>
        <taxon>eudicotyledons</taxon>
        <taxon>Gunneridae</taxon>
        <taxon>Pentapetalae</taxon>
        <taxon>asterids</taxon>
        <taxon>Ericales</taxon>
        <taxon>Ericaceae</taxon>
        <taxon>Ericoideae</taxon>
        <taxon>Rhodoreae</taxon>
        <taxon>Rhododendron</taxon>
    </lineage>
</organism>
<evidence type="ECO:0000313" key="2">
    <source>
        <dbReference type="Proteomes" id="UP001062846"/>
    </source>
</evidence>